<dbReference type="EMBL" id="CH476642">
    <property type="protein sequence ID" value="EDN97812.1"/>
    <property type="molecule type" value="Genomic_DNA"/>
</dbReference>
<dbReference type="KEGG" id="ssl:SS1G_12666"/>
<dbReference type="Proteomes" id="UP000001312">
    <property type="component" value="Unassembled WGS sequence"/>
</dbReference>
<dbReference type="AlphaFoldDB" id="A7F4Z1"/>
<dbReference type="RefSeq" id="XP_001586091.1">
    <property type="nucleotide sequence ID" value="XM_001586041.1"/>
</dbReference>
<evidence type="ECO:0000313" key="2">
    <source>
        <dbReference type="Proteomes" id="UP000001312"/>
    </source>
</evidence>
<dbReference type="InParanoid" id="A7F4Z1"/>
<gene>
    <name evidence="1" type="ORF">SS1G_12666</name>
</gene>
<protein>
    <submittedName>
        <fullName evidence="1">Uncharacterized protein</fullName>
    </submittedName>
</protein>
<proteinExistence type="predicted"/>
<accession>A7F4Z1</accession>
<keyword evidence="2" id="KW-1185">Reference proteome</keyword>
<organism evidence="1 2">
    <name type="scientific">Sclerotinia sclerotiorum (strain ATCC 18683 / 1980 / Ss-1)</name>
    <name type="common">White mold</name>
    <name type="synonym">Whetzelinia sclerotiorum</name>
    <dbReference type="NCBI Taxonomy" id="665079"/>
    <lineage>
        <taxon>Eukaryota</taxon>
        <taxon>Fungi</taxon>
        <taxon>Dikarya</taxon>
        <taxon>Ascomycota</taxon>
        <taxon>Pezizomycotina</taxon>
        <taxon>Leotiomycetes</taxon>
        <taxon>Helotiales</taxon>
        <taxon>Sclerotiniaceae</taxon>
        <taxon>Sclerotinia</taxon>
    </lineage>
</organism>
<evidence type="ECO:0000313" key="1">
    <source>
        <dbReference type="EMBL" id="EDN97812.1"/>
    </source>
</evidence>
<name>A7F4Z1_SCLS1</name>
<reference evidence="2" key="1">
    <citation type="journal article" date="2011" name="PLoS Genet.">
        <title>Genomic analysis of the necrotrophic fungal pathogens Sclerotinia sclerotiorum and Botrytis cinerea.</title>
        <authorList>
            <person name="Amselem J."/>
            <person name="Cuomo C.A."/>
            <person name="van Kan J.A."/>
            <person name="Viaud M."/>
            <person name="Benito E.P."/>
            <person name="Couloux A."/>
            <person name="Coutinho P.M."/>
            <person name="de Vries R.P."/>
            <person name="Dyer P.S."/>
            <person name="Fillinger S."/>
            <person name="Fournier E."/>
            <person name="Gout L."/>
            <person name="Hahn M."/>
            <person name="Kohn L."/>
            <person name="Lapalu N."/>
            <person name="Plummer K.M."/>
            <person name="Pradier J.M."/>
            <person name="Quevillon E."/>
            <person name="Sharon A."/>
            <person name="Simon A."/>
            <person name="ten Have A."/>
            <person name="Tudzynski B."/>
            <person name="Tudzynski P."/>
            <person name="Wincker P."/>
            <person name="Andrew M."/>
            <person name="Anthouard V."/>
            <person name="Beever R.E."/>
            <person name="Beffa R."/>
            <person name="Benoit I."/>
            <person name="Bouzid O."/>
            <person name="Brault B."/>
            <person name="Chen Z."/>
            <person name="Choquer M."/>
            <person name="Collemare J."/>
            <person name="Cotton P."/>
            <person name="Danchin E.G."/>
            <person name="Da Silva C."/>
            <person name="Gautier A."/>
            <person name="Giraud C."/>
            <person name="Giraud T."/>
            <person name="Gonzalez C."/>
            <person name="Grossetete S."/>
            <person name="Guldener U."/>
            <person name="Henrissat B."/>
            <person name="Howlett B.J."/>
            <person name="Kodira C."/>
            <person name="Kretschmer M."/>
            <person name="Lappartient A."/>
            <person name="Leroch M."/>
            <person name="Levis C."/>
            <person name="Mauceli E."/>
            <person name="Neuveglise C."/>
            <person name="Oeser B."/>
            <person name="Pearson M."/>
            <person name="Poulain J."/>
            <person name="Poussereau N."/>
            <person name="Quesneville H."/>
            <person name="Rascle C."/>
            <person name="Schumacher J."/>
            <person name="Segurens B."/>
            <person name="Sexton A."/>
            <person name="Silva E."/>
            <person name="Sirven C."/>
            <person name="Soanes D.M."/>
            <person name="Talbot N.J."/>
            <person name="Templeton M."/>
            <person name="Yandava C."/>
            <person name="Yarden O."/>
            <person name="Zeng Q."/>
            <person name="Rollins J.A."/>
            <person name="Lebrun M.H."/>
            <person name="Dickman M."/>
        </authorList>
    </citation>
    <scope>NUCLEOTIDE SEQUENCE [LARGE SCALE GENOMIC DNA]</scope>
    <source>
        <strain evidence="2">ATCC 18683 / 1980 / Ss-1</strain>
    </source>
</reference>
<dbReference type="GeneID" id="5482225"/>
<sequence length="38" mass="4299">MHASAISVPVPQDNIQEMEIMRYEKPTSSSALKFSMPF</sequence>